<accession>L7F423</accession>
<dbReference type="AlphaFoldDB" id="L7F423"/>
<dbReference type="Proteomes" id="UP000010931">
    <property type="component" value="Unassembled WGS sequence"/>
</dbReference>
<dbReference type="EMBL" id="AEJB01000361">
    <property type="protein sequence ID" value="ELP66348.1"/>
    <property type="molecule type" value="Genomic_DNA"/>
</dbReference>
<evidence type="ECO:0000256" key="1">
    <source>
        <dbReference type="SAM" id="MobiDB-lite"/>
    </source>
</evidence>
<organism evidence="2 3">
    <name type="scientific">Streptomyces turgidiscabies (strain Car8)</name>
    <dbReference type="NCBI Taxonomy" id="698760"/>
    <lineage>
        <taxon>Bacteria</taxon>
        <taxon>Bacillati</taxon>
        <taxon>Actinomycetota</taxon>
        <taxon>Actinomycetes</taxon>
        <taxon>Kitasatosporales</taxon>
        <taxon>Streptomycetaceae</taxon>
        <taxon>Streptomyces</taxon>
    </lineage>
</organism>
<evidence type="ECO:0000313" key="3">
    <source>
        <dbReference type="Proteomes" id="UP000010931"/>
    </source>
</evidence>
<name>L7F423_STRT8</name>
<comment type="caution">
    <text evidence="2">The sequence shown here is derived from an EMBL/GenBank/DDBJ whole genome shotgun (WGS) entry which is preliminary data.</text>
</comment>
<evidence type="ECO:0000313" key="2">
    <source>
        <dbReference type="EMBL" id="ELP66348.1"/>
    </source>
</evidence>
<keyword evidence="3" id="KW-1185">Reference proteome</keyword>
<feature type="compositionally biased region" description="Low complexity" evidence="1">
    <location>
        <begin position="39"/>
        <end position="48"/>
    </location>
</feature>
<reference evidence="2 3" key="1">
    <citation type="journal article" date="2011" name="Plasmid">
        <title>Streptomyces turgidiscabies Car8 contains a modular pathogenicity island that shares virulence genes with other actinobacterial plant pathogens.</title>
        <authorList>
            <person name="Huguet-Tapia J.C."/>
            <person name="Badger J.H."/>
            <person name="Loria R."/>
            <person name="Pettis G.S."/>
        </authorList>
    </citation>
    <scope>NUCLEOTIDE SEQUENCE [LARGE SCALE GENOMIC DNA]</scope>
    <source>
        <strain evidence="2 3">Car8</strain>
    </source>
</reference>
<gene>
    <name evidence="2" type="ORF">STRTUCAR8_10254</name>
</gene>
<proteinExistence type="predicted"/>
<protein>
    <submittedName>
        <fullName evidence="2">Uncharacterized protein</fullName>
    </submittedName>
</protein>
<feature type="compositionally biased region" description="Basic residues" evidence="1">
    <location>
        <begin position="14"/>
        <end position="26"/>
    </location>
</feature>
<feature type="region of interest" description="Disordered" evidence="1">
    <location>
        <begin position="1"/>
        <end position="71"/>
    </location>
</feature>
<sequence length="71" mass="7458">MPRLDLALNPIPRRCSRRAHRGHPRPARPGPPRSPSVQPALPATAPPAGGSVPEQLPTAESGELSGDMSVH</sequence>